<evidence type="ECO:0000256" key="3">
    <source>
        <dbReference type="ARBA" id="ARBA00023014"/>
    </source>
</evidence>
<keyword evidence="5" id="KW-1185">Reference proteome</keyword>
<dbReference type="OrthoDB" id="9810278at2"/>
<dbReference type="eggNOG" id="COG1775">
    <property type="taxonomic scope" value="Bacteria"/>
</dbReference>
<dbReference type="Gene3D" id="3.40.50.11900">
    <property type="match status" value="1"/>
</dbReference>
<dbReference type="Proteomes" id="UP000001661">
    <property type="component" value="Chromosome"/>
</dbReference>
<dbReference type="Gene3D" id="3.40.50.11890">
    <property type="match status" value="1"/>
</dbReference>
<dbReference type="Gene3D" id="1.20.1270.370">
    <property type="match status" value="1"/>
</dbReference>
<dbReference type="NCBIfam" id="NF040772">
    <property type="entry name" value="double_cubane"/>
    <property type="match status" value="1"/>
</dbReference>
<dbReference type="InterPro" id="IPR010327">
    <property type="entry name" value="FldB/FldC_alpha/beta"/>
</dbReference>
<protein>
    <submittedName>
        <fullName evidence="4">2-hydroxyglutaryl-CoA dehydratase D-component</fullName>
    </submittedName>
</protein>
<reference evidence="4 5" key="1">
    <citation type="journal article" date="2010" name="Stand. Genomic Sci.">
        <title>Complete genome sequence of Acetohalobium arabaticum type strain (Z-7288).</title>
        <authorList>
            <person name="Sikorski J."/>
            <person name="Lapidus A."/>
            <person name="Chertkov O."/>
            <person name="Lucas S."/>
            <person name="Copeland A."/>
            <person name="Glavina Del Rio T."/>
            <person name="Nolan M."/>
            <person name="Tice H."/>
            <person name="Cheng J.F."/>
            <person name="Han C."/>
            <person name="Brambilla E."/>
            <person name="Pitluck S."/>
            <person name="Liolios K."/>
            <person name="Ivanova N."/>
            <person name="Mavromatis K."/>
            <person name="Mikhailova N."/>
            <person name="Pati A."/>
            <person name="Bruce D."/>
            <person name="Detter C."/>
            <person name="Tapia R."/>
            <person name="Goodwin L."/>
            <person name="Chen A."/>
            <person name="Palaniappan K."/>
            <person name="Land M."/>
            <person name="Hauser L."/>
            <person name="Chang Y.J."/>
            <person name="Jeffries C.D."/>
            <person name="Rohde M."/>
            <person name="Goker M."/>
            <person name="Spring S."/>
            <person name="Woyke T."/>
            <person name="Bristow J."/>
            <person name="Eisen J.A."/>
            <person name="Markowitz V."/>
            <person name="Hugenholtz P."/>
            <person name="Kyrpides N.C."/>
            <person name="Klenk H.P."/>
        </authorList>
    </citation>
    <scope>NUCLEOTIDE SEQUENCE [LARGE SCALE GENOMIC DNA]</scope>
    <source>
        <strain evidence="5">ATCC 49924 / DSM 5501 / Z-7288</strain>
    </source>
</reference>
<gene>
    <name evidence="4" type="ordered locus">Acear_2285</name>
</gene>
<dbReference type="PANTHER" id="PTHR30548:SF6">
    <property type="entry name" value="DEHYDRATASE SUBUNIT YJIM-RELATED"/>
    <property type="match status" value="1"/>
</dbReference>
<proteinExistence type="inferred from homology"/>
<name>D9QUG8_ACEAZ</name>
<evidence type="ECO:0000313" key="4">
    <source>
        <dbReference type="EMBL" id="ADL13769.1"/>
    </source>
</evidence>
<keyword evidence="3" id="KW-0479">Metal-binding</keyword>
<evidence type="ECO:0000256" key="2">
    <source>
        <dbReference type="ARBA" id="ARBA00005806"/>
    </source>
</evidence>
<comment type="similarity">
    <text evidence="2">Belongs to the FldB/FldC dehydratase alpha/beta subunit family.</text>
</comment>
<evidence type="ECO:0000256" key="1">
    <source>
        <dbReference type="ARBA" id="ARBA00001966"/>
    </source>
</evidence>
<dbReference type="STRING" id="574087.Acear_2285"/>
<dbReference type="Pfam" id="PF06050">
    <property type="entry name" value="HGD-D"/>
    <property type="match status" value="1"/>
</dbReference>
<evidence type="ECO:0000313" key="5">
    <source>
        <dbReference type="Proteomes" id="UP000001661"/>
    </source>
</evidence>
<organism evidence="4 5">
    <name type="scientific">Acetohalobium arabaticum (strain ATCC 49924 / DSM 5501 / Z-7288)</name>
    <dbReference type="NCBI Taxonomy" id="574087"/>
    <lineage>
        <taxon>Bacteria</taxon>
        <taxon>Bacillati</taxon>
        <taxon>Bacillota</taxon>
        <taxon>Clostridia</taxon>
        <taxon>Halanaerobiales</taxon>
        <taxon>Halobacteroidaceae</taxon>
        <taxon>Acetohalobium</taxon>
    </lineage>
</organism>
<accession>D9QUG8</accession>
<comment type="cofactor">
    <cofactor evidence="1">
        <name>[4Fe-4S] cluster</name>
        <dbReference type="ChEBI" id="CHEBI:49883"/>
    </cofactor>
</comment>
<dbReference type="PANTHER" id="PTHR30548">
    <property type="entry name" value="2-HYDROXYGLUTARYL-COA DEHYDRATASE, D-COMPONENT-RELATED"/>
    <property type="match status" value="1"/>
</dbReference>
<keyword evidence="3" id="KW-0408">Iron</keyword>
<keyword evidence="3" id="KW-0411">Iron-sulfur</keyword>
<dbReference type="RefSeq" id="WP_013279210.1">
    <property type="nucleotide sequence ID" value="NC_014378.1"/>
</dbReference>
<dbReference type="InterPro" id="IPR047678">
    <property type="entry name" value="YjiM-like"/>
</dbReference>
<sequence length="385" mass="44134">MSNLDEFFNCLNPEELEGYGPIVIKDLKEKEDKNIVGTYCIFTPYELISAAEAVPVTLCSTSEATIKDAEKHLPRNLCPLIKSSYGYAITDKCPYFHFTDLIVGETTCDGKKKMYEYLDDITPVHVMKLPQANDKEKDFENWKREMIILKNKLEEKFDVTITDQRLKEEIKKKNLERKTLKEFYELAKLNPSPLYGTEILQVLNISKFTFDKELANQRTKDITRKVRENYNNGDIRISKDAPRILITGCPIGNATEKVVKLVEESGGVVVCFENCTGVKRNKELVNEEVNPIDALTEKYLNTPCSCMSPNDNRIDLLSELIDEYQVDGVIDMVLQACHTYNVETFRIKEFVTGKKEISYINLETDYSQSDVGQLKTRISAFVEML</sequence>
<dbReference type="GO" id="GO:0051536">
    <property type="term" value="F:iron-sulfur cluster binding"/>
    <property type="evidence" value="ECO:0007669"/>
    <property type="project" value="UniProtKB-KW"/>
</dbReference>
<dbReference type="EMBL" id="CP002105">
    <property type="protein sequence ID" value="ADL13769.1"/>
    <property type="molecule type" value="Genomic_DNA"/>
</dbReference>
<dbReference type="HOGENOM" id="CLU_053697_1_1_9"/>
<dbReference type="AlphaFoldDB" id="D9QUG8"/>
<dbReference type="GO" id="GO:0016836">
    <property type="term" value="F:hydro-lyase activity"/>
    <property type="evidence" value="ECO:0007669"/>
    <property type="project" value="UniProtKB-ARBA"/>
</dbReference>
<dbReference type="KEGG" id="aar:Acear_2285"/>